<gene>
    <name evidence="2" type="ORF">AVDCRST_MAG67-731</name>
</gene>
<accession>A0A6J4RVM5</accession>
<dbReference type="AlphaFoldDB" id="A0A6J4RVM5"/>
<organism evidence="2">
    <name type="scientific">uncultured Solirubrobacteraceae bacterium</name>
    <dbReference type="NCBI Taxonomy" id="1162706"/>
    <lineage>
        <taxon>Bacteria</taxon>
        <taxon>Bacillati</taxon>
        <taxon>Actinomycetota</taxon>
        <taxon>Thermoleophilia</taxon>
        <taxon>Solirubrobacterales</taxon>
        <taxon>Solirubrobacteraceae</taxon>
        <taxon>environmental samples</taxon>
    </lineage>
</organism>
<feature type="compositionally biased region" description="Low complexity" evidence="1">
    <location>
        <begin position="43"/>
        <end position="55"/>
    </location>
</feature>
<dbReference type="EMBL" id="CADCVQ010000037">
    <property type="protein sequence ID" value="CAA9478777.1"/>
    <property type="molecule type" value="Genomic_DNA"/>
</dbReference>
<feature type="region of interest" description="Disordered" evidence="1">
    <location>
        <begin position="43"/>
        <end position="85"/>
    </location>
</feature>
<evidence type="ECO:0000256" key="1">
    <source>
        <dbReference type="SAM" id="MobiDB-lite"/>
    </source>
</evidence>
<sequence length="85" mass="8971">MRDLSVVVENLRLVQRARRRFMELSELERDCINPMLDRMADDLQQASAATAAGSATRDEGDGPAGSGTAGQGSEAGLNPPAGPDE</sequence>
<reference evidence="2" key="1">
    <citation type="submission" date="2020-02" db="EMBL/GenBank/DDBJ databases">
        <authorList>
            <person name="Meier V. D."/>
        </authorList>
    </citation>
    <scope>NUCLEOTIDE SEQUENCE</scope>
    <source>
        <strain evidence="2">AVDCRST_MAG67</strain>
    </source>
</reference>
<proteinExistence type="predicted"/>
<name>A0A6J4RVM5_9ACTN</name>
<protein>
    <submittedName>
        <fullName evidence="2">Uncharacterized protein</fullName>
    </submittedName>
</protein>
<evidence type="ECO:0000313" key="2">
    <source>
        <dbReference type="EMBL" id="CAA9478777.1"/>
    </source>
</evidence>